<name>A0A1H6UHR6_9GAMM</name>
<evidence type="ECO:0000256" key="3">
    <source>
        <dbReference type="ARBA" id="ARBA00022692"/>
    </source>
</evidence>
<dbReference type="RefSeq" id="WP_090619128.1">
    <property type="nucleotide sequence ID" value="NZ_FNYQ01000028.1"/>
</dbReference>
<keyword evidence="2" id="KW-1003">Cell membrane</keyword>
<dbReference type="GO" id="GO:0044341">
    <property type="term" value="P:sodium-dependent phosphate transport"/>
    <property type="evidence" value="ECO:0007669"/>
    <property type="project" value="InterPro"/>
</dbReference>
<feature type="transmembrane region" description="Helical" evidence="6">
    <location>
        <begin position="238"/>
        <end position="257"/>
    </location>
</feature>
<dbReference type="Proteomes" id="UP000199267">
    <property type="component" value="Unassembled WGS sequence"/>
</dbReference>
<accession>A0A1H6UHR6</accession>
<dbReference type="PANTHER" id="PTHR10010:SF39">
    <property type="entry name" value="PHOU DOMAIN-CONTAINING PROTEIN"/>
    <property type="match status" value="1"/>
</dbReference>
<feature type="transmembrane region" description="Helical" evidence="6">
    <location>
        <begin position="133"/>
        <end position="151"/>
    </location>
</feature>
<dbReference type="InterPro" id="IPR004633">
    <property type="entry name" value="NaPi_cotrn-rel/YqeW-like"/>
</dbReference>
<gene>
    <name evidence="7" type="ORF">SAMN04244572_01950</name>
    <name evidence="8" type="ORF">SAMN04244573_00376</name>
</gene>
<dbReference type="AlphaFoldDB" id="A0A1H6UHR6"/>
<dbReference type="NCBIfam" id="NF037997">
    <property type="entry name" value="Na_Pi_symport"/>
    <property type="match status" value="1"/>
</dbReference>
<dbReference type="InterPro" id="IPR038078">
    <property type="entry name" value="PhoU-like_sf"/>
</dbReference>
<dbReference type="NCBIfam" id="TIGR00704">
    <property type="entry name" value="NaPi_cotrn_rel"/>
    <property type="match status" value="1"/>
</dbReference>
<evidence type="ECO:0000256" key="5">
    <source>
        <dbReference type="ARBA" id="ARBA00023136"/>
    </source>
</evidence>
<reference evidence="9 10" key="1">
    <citation type="submission" date="2016-10" db="EMBL/GenBank/DDBJ databases">
        <authorList>
            <person name="de Groot N.N."/>
        </authorList>
    </citation>
    <scope>NUCLEOTIDE SEQUENCE [LARGE SCALE GENOMIC DNA]</scope>
    <source>
        <strain evidence="7 9">DSM 373</strain>
        <strain evidence="8 10">DSM 378</strain>
    </source>
</reference>
<evidence type="ECO:0000256" key="6">
    <source>
        <dbReference type="SAM" id="Phobius"/>
    </source>
</evidence>
<dbReference type="SUPFAM" id="SSF109755">
    <property type="entry name" value="PhoU-like"/>
    <property type="match status" value="1"/>
</dbReference>
<feature type="transmembrane region" description="Helical" evidence="6">
    <location>
        <begin position="206"/>
        <end position="226"/>
    </location>
</feature>
<evidence type="ECO:0000256" key="2">
    <source>
        <dbReference type="ARBA" id="ARBA00022475"/>
    </source>
</evidence>
<evidence type="ECO:0000256" key="1">
    <source>
        <dbReference type="ARBA" id="ARBA00004651"/>
    </source>
</evidence>
<keyword evidence="3 6" id="KW-0812">Transmembrane</keyword>
<organism evidence="7 9">
    <name type="scientific">Azotobacter beijerinckii</name>
    <dbReference type="NCBI Taxonomy" id="170623"/>
    <lineage>
        <taxon>Bacteria</taxon>
        <taxon>Pseudomonadati</taxon>
        <taxon>Pseudomonadota</taxon>
        <taxon>Gammaproteobacteria</taxon>
        <taxon>Pseudomonadales</taxon>
        <taxon>Pseudomonadaceae</taxon>
        <taxon>Azotobacter</taxon>
    </lineage>
</organism>
<evidence type="ECO:0000313" key="10">
    <source>
        <dbReference type="Proteomes" id="UP000199267"/>
    </source>
</evidence>
<dbReference type="OrthoDB" id="5778511at2"/>
<dbReference type="GO" id="GO:0005436">
    <property type="term" value="F:sodium:phosphate symporter activity"/>
    <property type="evidence" value="ECO:0007669"/>
    <property type="project" value="InterPro"/>
</dbReference>
<evidence type="ECO:0000313" key="7">
    <source>
        <dbReference type="EMBL" id="SEI87665.1"/>
    </source>
</evidence>
<evidence type="ECO:0000313" key="8">
    <source>
        <dbReference type="EMBL" id="SEP75642.1"/>
    </source>
</evidence>
<dbReference type="Pfam" id="PF02690">
    <property type="entry name" value="Na_Pi_cotrans"/>
    <property type="match status" value="2"/>
</dbReference>
<dbReference type="PANTHER" id="PTHR10010">
    <property type="entry name" value="SOLUTE CARRIER FAMILY 34 SODIUM PHOSPHATE , MEMBER 2-RELATED"/>
    <property type="match status" value="1"/>
</dbReference>
<dbReference type="Gene3D" id="1.20.58.220">
    <property type="entry name" value="Phosphate transport system protein phou homolog 2, domain 2"/>
    <property type="match status" value="1"/>
</dbReference>
<dbReference type="Proteomes" id="UP000199250">
    <property type="component" value="Unassembled WGS sequence"/>
</dbReference>
<keyword evidence="4 6" id="KW-1133">Transmembrane helix</keyword>
<feature type="transmembrane region" description="Helical" evidence="6">
    <location>
        <begin position="41"/>
        <end position="58"/>
    </location>
</feature>
<feature type="transmembrane region" description="Helical" evidence="6">
    <location>
        <begin position="171"/>
        <end position="194"/>
    </location>
</feature>
<comment type="subcellular location">
    <subcellularLocation>
        <location evidence="1">Cell membrane</location>
        <topology evidence="1">Multi-pass membrane protein</topology>
    </subcellularLocation>
</comment>
<evidence type="ECO:0000256" key="4">
    <source>
        <dbReference type="ARBA" id="ARBA00022989"/>
    </source>
</evidence>
<protein>
    <submittedName>
        <fullName evidence="7">Phosphate:Na+ symporter</fullName>
    </submittedName>
</protein>
<dbReference type="EMBL" id="FOFJ01000003">
    <property type="protein sequence ID" value="SEP75642.1"/>
    <property type="molecule type" value="Genomic_DNA"/>
</dbReference>
<evidence type="ECO:0000313" key="9">
    <source>
        <dbReference type="Proteomes" id="UP000199250"/>
    </source>
</evidence>
<keyword evidence="5 6" id="KW-0472">Membrane</keyword>
<feature type="transmembrane region" description="Helical" evidence="6">
    <location>
        <begin position="104"/>
        <end position="121"/>
    </location>
</feature>
<dbReference type="EMBL" id="FNYQ01000028">
    <property type="protein sequence ID" value="SEI87665.1"/>
    <property type="molecule type" value="Genomic_DNA"/>
</dbReference>
<proteinExistence type="predicted"/>
<dbReference type="InterPro" id="IPR003841">
    <property type="entry name" value="Na/Pi_transpt"/>
</dbReference>
<dbReference type="GO" id="GO:0005886">
    <property type="term" value="C:plasma membrane"/>
    <property type="evidence" value="ECO:0007669"/>
    <property type="project" value="UniProtKB-SubCell"/>
</dbReference>
<sequence length="579" mass="62807">MLTLLHLLSAIALLVWGTHIVRTGILRVYGAQLRRLLSHSMRRTPLAFLAGIGVTALVQSSNATALLASAFVAEGLMALAPALAAMLGADVGTALMARVLTLDLSWLPPLLLLCGVSLFLAQKQNPPGQLGRVAIGLGLIMLALELIVAASEPITHAQGLGLLFASLTGDLLLAAVIGALFAMLTYSSLAAVLLTATLAGAGLIDLPLAIGLVIGANIGSGVLAYLNSSLLVAAGRRVALGNLLYKLLGLLLVLPLLDPLVAWMQKLPLSLQDQVIGFHLAYNSLRCVLLLPSVTPMARLCTRLLPERATEKNSIAQPRYLDPNALTTPILALANAVRETLRIGDLVERMLGHLQGVLQGRRAEAGRELRRLEEDLDALYGAVKLYLARLPREALDEAEDRRWAEIIELAVNLRQAGYILGKMQRRTERQSFARIDLEELAELHAELLANLRLGLSVFLSGDPRSARQLLRQKRRFRALERRLAHAHVDRLHRQVLHSPETGSTHLELLEDMKRLNSLFCCSAYVVLEAEAQAADRPDEKPERDRLDGELRRLLLDDAANRPVGRVAENPAARPGTPCG</sequence>